<feature type="region of interest" description="Disordered" evidence="2">
    <location>
        <begin position="1"/>
        <end position="50"/>
    </location>
</feature>
<dbReference type="SUPFAM" id="SSF52540">
    <property type="entry name" value="P-loop containing nucleoside triphosphate hydrolases"/>
    <property type="match status" value="1"/>
</dbReference>
<reference evidence="4 5" key="1">
    <citation type="journal article" date="2021" name="Microbiol. Resour. Announc.">
        <title>Complete Genome Sequences of Two Rhodococcus sp. Strains with Large and Linear Chromosomes, Isolated from Apple Rhizosphere.</title>
        <authorList>
            <person name="Benning S."/>
            <person name="Brugnone N."/>
            <person name="Siani R."/>
            <person name="Kublik S."/>
            <person name="Schloter M."/>
            <person name="Rad V."/>
        </authorList>
    </citation>
    <scope>NUCLEOTIDE SEQUENCE [LARGE SCALE GENOMIC DNA]</scope>
    <source>
        <strain evidence="4 5">R79</strain>
    </source>
</reference>
<accession>A0A974VW79</accession>
<dbReference type="PANTHER" id="PTHR30486:SF6">
    <property type="entry name" value="TYPE IV PILUS RETRACTATION ATPASE PILT"/>
    <property type="match status" value="1"/>
</dbReference>
<keyword evidence="5" id="KW-1185">Reference proteome</keyword>
<comment type="similarity">
    <text evidence="1">Belongs to the GSP E family.</text>
</comment>
<feature type="compositionally biased region" description="Basic and acidic residues" evidence="2">
    <location>
        <begin position="113"/>
        <end position="126"/>
    </location>
</feature>
<protein>
    <submittedName>
        <fullName evidence="4">Type II/IV secretion system ATPase subunit</fullName>
    </submittedName>
</protein>
<dbReference type="Pfam" id="PF00437">
    <property type="entry name" value="T2SSE"/>
    <property type="match status" value="1"/>
</dbReference>
<dbReference type="InterPro" id="IPR050921">
    <property type="entry name" value="T4SS_GSP_E_ATPase"/>
</dbReference>
<dbReference type="Proteomes" id="UP000662986">
    <property type="component" value="Plasmid unnamed5"/>
</dbReference>
<feature type="domain" description="Bacterial type II secretion system protein E" evidence="3">
    <location>
        <begin position="272"/>
        <end position="450"/>
    </location>
</feature>
<dbReference type="RefSeq" id="WP_206003881.1">
    <property type="nucleotide sequence ID" value="NZ_CP070614.1"/>
</dbReference>
<organism evidence="4 5">
    <name type="scientific">Rhodococcus pseudokoreensis</name>
    <dbReference type="NCBI Taxonomy" id="2811421"/>
    <lineage>
        <taxon>Bacteria</taxon>
        <taxon>Bacillati</taxon>
        <taxon>Actinomycetota</taxon>
        <taxon>Actinomycetes</taxon>
        <taxon>Mycobacteriales</taxon>
        <taxon>Nocardiaceae</taxon>
        <taxon>Rhodococcus</taxon>
    </lineage>
</organism>
<evidence type="ECO:0000256" key="1">
    <source>
        <dbReference type="ARBA" id="ARBA00006611"/>
    </source>
</evidence>
<sequence length="549" mass="59827">MPDNNNDAPDRMPLWLLPQFNEPTTIDTPSDDGTTPSDADSHTSAAPAQHRNNHTAAGLLSAAGHTNVATSAAPPTAAPPSTHVAGVLTAQERRRLVRTLVGAVTDDLTAAMSDRRSQIDDPKNPNKDLAPYTDDEERELVRRFIVDQMQRYINATITAGQQAFPVDEQHSIEKSIFDTICGLGPIQAIVELPDVEDIFIHGTRCHSVDPEGVKTYHSEIADTDEEVIEWITNLAQRASGGGRLFSQMHPHVRLNLEGGIRFTADAWTVPRPAVAIRMHRHKNVTLDDCVKMKTMPPLLARIFATGERGGMSMVAAGDMGSGKTMHIRAIANSLPLGTRIGTVETERELFLHELDGRTDDVVSYEILTGGGEIDAKSGKQLGSVGLGAMMYSAVRHRLDRLMVGEVAGLEIIHMLKAMQFTKGSLSTTHARTARGAIDRLVTCATEDHTVTEGYATRQVAFHINLIFHLEIDISHDENGNQTKQRYVDEVIYLEPGENGEPATTTIYKGKAGGIGQFGSFPPAMLKQLRAGGFTDTEIPPNTLEWDEAS</sequence>
<dbReference type="InterPro" id="IPR001482">
    <property type="entry name" value="T2SS/T4SS_dom"/>
</dbReference>
<dbReference type="Gene3D" id="3.30.450.380">
    <property type="match status" value="1"/>
</dbReference>
<evidence type="ECO:0000256" key="2">
    <source>
        <dbReference type="SAM" id="MobiDB-lite"/>
    </source>
</evidence>
<name>A0A974VW79_9NOCA</name>
<feature type="region of interest" description="Disordered" evidence="2">
    <location>
        <begin position="113"/>
        <end position="134"/>
    </location>
</feature>
<keyword evidence="4" id="KW-0614">Plasmid</keyword>
<evidence type="ECO:0000259" key="3">
    <source>
        <dbReference type="Pfam" id="PF00437"/>
    </source>
</evidence>
<dbReference type="Gene3D" id="3.40.50.300">
    <property type="entry name" value="P-loop containing nucleotide triphosphate hydrolases"/>
    <property type="match status" value="1"/>
</dbReference>
<geneLocation type="plasmid" evidence="4 5">
    <name>unnamed5</name>
</geneLocation>
<gene>
    <name evidence="4" type="ORF">JWS13_00045</name>
</gene>
<proteinExistence type="inferred from homology"/>
<dbReference type="EMBL" id="CP070614">
    <property type="protein sequence ID" value="QSE87143.1"/>
    <property type="molecule type" value="Genomic_DNA"/>
</dbReference>
<evidence type="ECO:0000313" key="5">
    <source>
        <dbReference type="Proteomes" id="UP000662986"/>
    </source>
</evidence>
<evidence type="ECO:0000313" key="4">
    <source>
        <dbReference type="EMBL" id="QSE87143.1"/>
    </source>
</evidence>
<feature type="compositionally biased region" description="Low complexity" evidence="2">
    <location>
        <begin position="23"/>
        <end position="38"/>
    </location>
</feature>
<dbReference type="PANTHER" id="PTHR30486">
    <property type="entry name" value="TWITCHING MOTILITY PROTEIN PILT"/>
    <property type="match status" value="1"/>
</dbReference>
<dbReference type="InterPro" id="IPR027417">
    <property type="entry name" value="P-loop_NTPase"/>
</dbReference>
<reference evidence="4 5" key="2">
    <citation type="journal article" date="2022" name="Arch. Microbiol.">
        <title>Rhodococcus pseudokoreensis sp. nov. isolated from the rhizosphere of young M26 apple rootstocks.</title>
        <authorList>
            <person name="Kampfer P."/>
            <person name="Glaeser S.P."/>
            <person name="Blom J."/>
            <person name="Wolf J."/>
            <person name="Benning S."/>
            <person name="Schloter M."/>
            <person name="Neumann-Schaal M."/>
        </authorList>
    </citation>
    <scope>NUCLEOTIDE SEQUENCE [LARGE SCALE GENOMIC DNA]</scope>
    <source>
        <strain evidence="4 5">R79</strain>
    </source>
</reference>